<dbReference type="InterPro" id="IPR004252">
    <property type="entry name" value="Probable_transposase_24"/>
</dbReference>
<dbReference type="PANTHER" id="PTHR31376">
    <property type="entry name" value="OS09G0467300 PROTEIN-RELATED"/>
    <property type="match status" value="1"/>
</dbReference>
<dbReference type="GO" id="GO:0005345">
    <property type="term" value="F:purine nucleobase transmembrane transporter activity"/>
    <property type="evidence" value="ECO:0007669"/>
    <property type="project" value="UniProtKB-UniRule"/>
</dbReference>
<evidence type="ECO:0000256" key="3">
    <source>
        <dbReference type="ARBA" id="ARBA00022692"/>
    </source>
</evidence>
<comment type="subcellular location">
    <subcellularLocation>
        <location evidence="6">Membrane</location>
        <topology evidence="6">Multi-pass membrane protein</topology>
    </subcellularLocation>
</comment>
<evidence type="ECO:0000313" key="8">
    <source>
        <dbReference type="EMBL" id="KAL2515665.1"/>
    </source>
</evidence>
<gene>
    <name evidence="8" type="ORF">Fot_29636</name>
</gene>
<keyword evidence="5 6" id="KW-0472">Membrane</keyword>
<dbReference type="Proteomes" id="UP001604277">
    <property type="component" value="Unassembled WGS sequence"/>
</dbReference>
<evidence type="ECO:0000256" key="2">
    <source>
        <dbReference type="ARBA" id="ARBA00022448"/>
    </source>
</evidence>
<feature type="region of interest" description="Disordered" evidence="7">
    <location>
        <begin position="1"/>
        <end position="45"/>
    </location>
</feature>
<feature type="transmembrane region" description="Helical" evidence="6">
    <location>
        <begin position="249"/>
        <end position="269"/>
    </location>
</feature>
<name>A0ABD1TSF7_9LAMI</name>
<dbReference type="AlphaFoldDB" id="A0ABD1TSF7"/>
<feature type="transmembrane region" description="Helical" evidence="6">
    <location>
        <begin position="281"/>
        <end position="300"/>
    </location>
</feature>
<organism evidence="8 9">
    <name type="scientific">Forsythia ovata</name>
    <dbReference type="NCBI Taxonomy" id="205694"/>
    <lineage>
        <taxon>Eukaryota</taxon>
        <taxon>Viridiplantae</taxon>
        <taxon>Streptophyta</taxon>
        <taxon>Embryophyta</taxon>
        <taxon>Tracheophyta</taxon>
        <taxon>Spermatophyta</taxon>
        <taxon>Magnoliopsida</taxon>
        <taxon>eudicotyledons</taxon>
        <taxon>Gunneridae</taxon>
        <taxon>Pentapetalae</taxon>
        <taxon>asterids</taxon>
        <taxon>lamiids</taxon>
        <taxon>Lamiales</taxon>
        <taxon>Oleaceae</taxon>
        <taxon>Forsythieae</taxon>
        <taxon>Forsythia</taxon>
    </lineage>
</organism>
<keyword evidence="3 6" id="KW-0812">Transmembrane</keyword>
<evidence type="ECO:0000256" key="6">
    <source>
        <dbReference type="RuleBase" id="RU368015"/>
    </source>
</evidence>
<feature type="compositionally biased region" description="Low complexity" evidence="7">
    <location>
        <begin position="12"/>
        <end position="21"/>
    </location>
</feature>
<dbReference type="InterPro" id="IPR030182">
    <property type="entry name" value="PUP_plant"/>
</dbReference>
<dbReference type="EMBL" id="JBFOLJ010000008">
    <property type="protein sequence ID" value="KAL2515665.1"/>
    <property type="molecule type" value="Genomic_DNA"/>
</dbReference>
<accession>A0ABD1TSF7</accession>
<evidence type="ECO:0000256" key="5">
    <source>
        <dbReference type="ARBA" id="ARBA00023136"/>
    </source>
</evidence>
<keyword evidence="2 6" id="KW-0813">Transport</keyword>
<protein>
    <recommendedName>
        <fullName evidence="6">Probable purine permease</fullName>
    </recommendedName>
</protein>
<keyword evidence="9" id="KW-1185">Reference proteome</keyword>
<keyword evidence="4 6" id="KW-1133">Transmembrane helix</keyword>
<evidence type="ECO:0000256" key="7">
    <source>
        <dbReference type="SAM" id="MobiDB-lite"/>
    </source>
</evidence>
<evidence type="ECO:0000256" key="4">
    <source>
        <dbReference type="ARBA" id="ARBA00022989"/>
    </source>
</evidence>
<evidence type="ECO:0000313" key="9">
    <source>
        <dbReference type="Proteomes" id="UP001604277"/>
    </source>
</evidence>
<feature type="compositionally biased region" description="Pro residues" evidence="7">
    <location>
        <begin position="1"/>
        <end position="11"/>
    </location>
</feature>
<dbReference type="Pfam" id="PF16913">
    <property type="entry name" value="PUNUT"/>
    <property type="match status" value="1"/>
</dbReference>
<reference evidence="9" key="1">
    <citation type="submission" date="2024-07" db="EMBL/GenBank/DDBJ databases">
        <title>Two chromosome-level genome assemblies of Korean endemic species Abeliophyllum distichum and Forsythia ovata (Oleaceae).</title>
        <authorList>
            <person name="Jang H."/>
        </authorList>
    </citation>
    <scope>NUCLEOTIDE SEQUENCE [LARGE SCALE GENOMIC DNA]</scope>
</reference>
<feature type="transmembrane region" description="Helical" evidence="6">
    <location>
        <begin position="312"/>
        <end position="333"/>
    </location>
</feature>
<dbReference type="GO" id="GO:0015211">
    <property type="term" value="F:purine nucleoside transmembrane transporter activity"/>
    <property type="evidence" value="ECO:0007669"/>
    <property type="project" value="UniProtKB-UniRule"/>
</dbReference>
<dbReference type="Pfam" id="PF03004">
    <property type="entry name" value="Transposase_24"/>
    <property type="match status" value="1"/>
</dbReference>
<comment type="caution">
    <text evidence="6">Lacks conserved residue(s) required for the propagation of feature annotation.</text>
</comment>
<sequence length="388" mass="43762">MPPVTVHPPPTSGSSNGSSRNYATTETGPQLIPEHPCKRRGPTQGFQTAHIVKVTQQKLEVIIEKKDMRATGPNAPRFSNDIGAAVRQYAPLNKIWWKDVTDAEKSPMYSRLENVFVLDYDKRPWIKEVIENDMPIRFKEFRYELHEYYETLIDLPMAERKAKKHDQVLNQDYWDFLCDYWESQAFKKKSKRNATNRAKLTHGHCSGSRSFLNTQAMGEVDNFNDSFATQLAFTAGFAYLLVKQKFTAFSINAIVLLTAGTAVLALHTSGDRPEGVSKKDYALGFVFTLAGAASDFQAITREAIQYELGETKYYLVLVGALILLQGFFVGIVGRSPPITPSFPISSNLRGQQSFPKLSNIIVPNYHPYLENAFDEDDKKLDEQTLTVA</sequence>
<dbReference type="PANTHER" id="PTHR31376:SF1">
    <property type="entry name" value="PURINE PERMEASE 2"/>
    <property type="match status" value="1"/>
</dbReference>
<evidence type="ECO:0000256" key="1">
    <source>
        <dbReference type="ARBA" id="ARBA00006213"/>
    </source>
</evidence>
<comment type="similarity">
    <text evidence="1 6">Belongs to the purine permeases (TC 2.A.7.14) family.</text>
</comment>
<proteinExistence type="inferred from homology"/>
<comment type="caution">
    <text evidence="8">The sequence shown here is derived from an EMBL/GenBank/DDBJ whole genome shotgun (WGS) entry which is preliminary data.</text>
</comment>
<dbReference type="GO" id="GO:0016020">
    <property type="term" value="C:membrane"/>
    <property type="evidence" value="ECO:0007669"/>
    <property type="project" value="UniProtKB-SubCell"/>
</dbReference>